<dbReference type="AlphaFoldDB" id="A0A7I8K9A9"/>
<dbReference type="EMBL" id="LR746267">
    <property type="protein sequence ID" value="CAA7394369.1"/>
    <property type="molecule type" value="Genomic_DNA"/>
</dbReference>
<reference evidence="7" key="1">
    <citation type="submission" date="2020-02" db="EMBL/GenBank/DDBJ databases">
        <authorList>
            <person name="Scholz U."/>
            <person name="Mascher M."/>
            <person name="Fiebig A."/>
        </authorList>
    </citation>
    <scope>NUCLEOTIDE SEQUENCE</scope>
</reference>
<feature type="domain" description="TF-B3" evidence="6">
    <location>
        <begin position="13"/>
        <end position="107"/>
    </location>
</feature>
<evidence type="ECO:0000256" key="1">
    <source>
        <dbReference type="ARBA" id="ARBA00004123"/>
    </source>
</evidence>
<gene>
    <name evidence="7" type="ORF">SI8410_04005030</name>
</gene>
<organism evidence="7 8">
    <name type="scientific">Spirodela intermedia</name>
    <name type="common">Intermediate duckweed</name>
    <dbReference type="NCBI Taxonomy" id="51605"/>
    <lineage>
        <taxon>Eukaryota</taxon>
        <taxon>Viridiplantae</taxon>
        <taxon>Streptophyta</taxon>
        <taxon>Embryophyta</taxon>
        <taxon>Tracheophyta</taxon>
        <taxon>Spermatophyta</taxon>
        <taxon>Magnoliopsida</taxon>
        <taxon>Liliopsida</taxon>
        <taxon>Araceae</taxon>
        <taxon>Lemnoideae</taxon>
        <taxon>Spirodela</taxon>
    </lineage>
</organism>
<keyword evidence="5" id="KW-0539">Nucleus</keyword>
<dbReference type="Proteomes" id="UP000663760">
    <property type="component" value="Chromosome 4"/>
</dbReference>
<evidence type="ECO:0000313" key="7">
    <source>
        <dbReference type="EMBL" id="CAA7394369.1"/>
    </source>
</evidence>
<dbReference type="GO" id="GO:0005634">
    <property type="term" value="C:nucleus"/>
    <property type="evidence" value="ECO:0007669"/>
    <property type="project" value="UniProtKB-SubCell"/>
</dbReference>
<dbReference type="OrthoDB" id="1666376at2759"/>
<dbReference type="PANTHER" id="PTHR31391:SF155">
    <property type="entry name" value="B3 DOMAIN-CONTAINING PROTEIN OS11G0197600"/>
    <property type="match status" value="1"/>
</dbReference>
<evidence type="ECO:0000256" key="2">
    <source>
        <dbReference type="ARBA" id="ARBA00023015"/>
    </source>
</evidence>
<accession>A0A7I8K9A9</accession>
<evidence type="ECO:0000259" key="6">
    <source>
        <dbReference type="PROSITE" id="PS50863"/>
    </source>
</evidence>
<feature type="domain" description="TF-B3" evidence="6">
    <location>
        <begin position="208"/>
        <end position="267"/>
    </location>
</feature>
<comment type="subcellular location">
    <subcellularLocation>
        <location evidence="1">Nucleus</location>
    </subcellularLocation>
</comment>
<dbReference type="SMART" id="SM01019">
    <property type="entry name" value="B3"/>
    <property type="match status" value="2"/>
</dbReference>
<evidence type="ECO:0000256" key="3">
    <source>
        <dbReference type="ARBA" id="ARBA00023125"/>
    </source>
</evidence>
<proteinExistence type="predicted"/>
<dbReference type="PANTHER" id="PTHR31391">
    <property type="entry name" value="B3 DOMAIN-CONTAINING PROTEIN OS11G0197600-RELATED"/>
    <property type="match status" value="1"/>
</dbReference>
<dbReference type="CDD" id="cd10017">
    <property type="entry name" value="B3_DNA"/>
    <property type="match status" value="2"/>
</dbReference>
<dbReference type="InterPro" id="IPR015300">
    <property type="entry name" value="DNA-bd_pseudobarrel_sf"/>
</dbReference>
<name>A0A7I8K9A9_SPIIN</name>
<protein>
    <recommendedName>
        <fullName evidence="6">TF-B3 domain-containing protein</fullName>
    </recommendedName>
</protein>
<evidence type="ECO:0000256" key="4">
    <source>
        <dbReference type="ARBA" id="ARBA00023163"/>
    </source>
</evidence>
<evidence type="ECO:0000313" key="8">
    <source>
        <dbReference type="Proteomes" id="UP000663760"/>
    </source>
</evidence>
<keyword evidence="4" id="KW-0804">Transcription</keyword>
<dbReference type="Gene3D" id="2.40.330.10">
    <property type="entry name" value="DNA-binding pseudobarrel domain"/>
    <property type="match status" value="2"/>
</dbReference>
<sequence>MARPSAAAKERRPHFFKVFISDCSSKRLAIPPDFCKHIEPNINRRICLRRPRGSSWSVDLVREEGGGVFFQNGWEEFVSDHDLKTGDFLVFKYGGGPHFIVVVFDPTGCEKEAFHVTPFPEVVIIGESHKRRRRSGKEVVAYVVKEEPQSDEGPIKSRLGSVIPRRRRRIAEEEKARPLELALSFRSKHPFGISVMRDSNVYHGYYMLQGPSKEATWNVAYVHYESRGGFSGGWGKFARAHILESDDVLVFELFRPLEVRVHIYRVVEQLAWLSCG</sequence>
<dbReference type="SUPFAM" id="SSF101936">
    <property type="entry name" value="DNA-binding pseudobarrel domain"/>
    <property type="match status" value="2"/>
</dbReference>
<dbReference type="InterPro" id="IPR003340">
    <property type="entry name" value="B3_DNA-bd"/>
</dbReference>
<dbReference type="PROSITE" id="PS50863">
    <property type="entry name" value="B3"/>
    <property type="match status" value="2"/>
</dbReference>
<dbReference type="GO" id="GO:0003677">
    <property type="term" value="F:DNA binding"/>
    <property type="evidence" value="ECO:0007669"/>
    <property type="project" value="UniProtKB-KW"/>
</dbReference>
<keyword evidence="8" id="KW-1185">Reference proteome</keyword>
<evidence type="ECO:0000256" key="5">
    <source>
        <dbReference type="ARBA" id="ARBA00023242"/>
    </source>
</evidence>
<keyword evidence="3" id="KW-0238">DNA-binding</keyword>
<dbReference type="Pfam" id="PF02362">
    <property type="entry name" value="B3"/>
    <property type="match status" value="2"/>
</dbReference>
<keyword evidence="2" id="KW-0805">Transcription regulation</keyword>
<dbReference type="InterPro" id="IPR044837">
    <property type="entry name" value="REM16-like"/>
</dbReference>